<keyword evidence="2" id="KW-0472">Membrane</keyword>
<keyword evidence="2" id="KW-1133">Transmembrane helix</keyword>
<dbReference type="OrthoDB" id="9831118at2"/>
<keyword evidence="2" id="KW-0812">Transmembrane</keyword>
<name>A0A1W2FYM1_KIBAR</name>
<accession>A0A1W2FYM1</accession>
<organism evidence="3 4">
    <name type="scientific">Kibdelosporangium aridum</name>
    <dbReference type="NCBI Taxonomy" id="2030"/>
    <lineage>
        <taxon>Bacteria</taxon>
        <taxon>Bacillati</taxon>
        <taxon>Actinomycetota</taxon>
        <taxon>Actinomycetes</taxon>
        <taxon>Pseudonocardiales</taxon>
        <taxon>Pseudonocardiaceae</taxon>
        <taxon>Kibdelosporangium</taxon>
    </lineage>
</organism>
<dbReference type="AlphaFoldDB" id="A0A1W2FYM1"/>
<evidence type="ECO:0000313" key="4">
    <source>
        <dbReference type="Proteomes" id="UP000192674"/>
    </source>
</evidence>
<keyword evidence="4" id="KW-1185">Reference proteome</keyword>
<evidence type="ECO:0000313" key="3">
    <source>
        <dbReference type="EMBL" id="SMD26953.1"/>
    </source>
</evidence>
<evidence type="ECO:0000256" key="1">
    <source>
        <dbReference type="SAM" id="MobiDB-lite"/>
    </source>
</evidence>
<reference evidence="3" key="1">
    <citation type="submission" date="2017-04" db="EMBL/GenBank/DDBJ databases">
        <authorList>
            <person name="Afonso C.L."/>
            <person name="Miller P.J."/>
            <person name="Scott M.A."/>
            <person name="Spackman E."/>
            <person name="Goraichik I."/>
            <person name="Dimitrov K.M."/>
            <person name="Suarez D.L."/>
            <person name="Swayne D.E."/>
        </authorList>
    </citation>
    <scope>NUCLEOTIDE SEQUENCE [LARGE SCALE GENOMIC DNA]</scope>
    <source>
        <strain evidence="3">DSM 43828</strain>
    </source>
</reference>
<evidence type="ECO:0000256" key="2">
    <source>
        <dbReference type="SAM" id="Phobius"/>
    </source>
</evidence>
<feature type="region of interest" description="Disordered" evidence="1">
    <location>
        <begin position="62"/>
        <end position="92"/>
    </location>
</feature>
<dbReference type="EMBL" id="FWXV01000018">
    <property type="protein sequence ID" value="SMD26953.1"/>
    <property type="molecule type" value="Genomic_DNA"/>
</dbReference>
<proteinExistence type="predicted"/>
<protein>
    <submittedName>
        <fullName evidence="3">Uncharacterized protein</fullName>
    </submittedName>
</protein>
<gene>
    <name evidence="3" type="ORF">SAMN05661093_10540</name>
</gene>
<dbReference type="Proteomes" id="UP000192674">
    <property type="component" value="Unassembled WGS sequence"/>
</dbReference>
<dbReference type="RefSeq" id="WP_084434591.1">
    <property type="nucleotide sequence ID" value="NZ_FWXV01000018.1"/>
</dbReference>
<sequence length="327" mass="34186">MTDLEMLRNALAERASRAPDVDVVLANATHDVRRLRSRRKATALAGTVAVATGALVAGVTLINQPGPNDPGQPRQPDTGVQAATTPSPAKPKVIRPQLPFTVTIPAGYQVESWSVGDSGAILDFKGSGGLAQAALLNRVTPSVKGSQTTQTTQTTVRGIPAQLEQISLAGGHTYATLTWELIPGKSALVQGNSEQQARSIAESMTTEPSELPSTGQLASLPAGLLVSYWGRGNVSTPLAMLCPERYSDKNKCAQVYFNNGTVPNEVNISIEGEKAPLGAPDADGVRQTPDGRRLARQVDPGHWVEATSGTSTTAAQLRELVLAASAG</sequence>
<feature type="transmembrane region" description="Helical" evidence="2">
    <location>
        <begin position="43"/>
        <end position="62"/>
    </location>
</feature>